<keyword evidence="1" id="KW-0732">Signal</keyword>
<proteinExistence type="predicted"/>
<name>A0A9N8EVB3_9STRA</name>
<evidence type="ECO:0008006" key="4">
    <source>
        <dbReference type="Google" id="ProtNLM"/>
    </source>
</evidence>
<keyword evidence="3" id="KW-1185">Reference proteome</keyword>
<gene>
    <name evidence="2" type="ORF">SEMRO_2335_G323810.1</name>
</gene>
<accession>A0A9N8EVB3</accession>
<dbReference type="EMBL" id="CAICTM010002333">
    <property type="protein sequence ID" value="CAB9528847.1"/>
    <property type="molecule type" value="Genomic_DNA"/>
</dbReference>
<evidence type="ECO:0000256" key="1">
    <source>
        <dbReference type="SAM" id="SignalP"/>
    </source>
</evidence>
<dbReference type="AlphaFoldDB" id="A0A9N8EVB3"/>
<dbReference type="Proteomes" id="UP001153069">
    <property type="component" value="Unassembled WGS sequence"/>
</dbReference>
<sequence length="153" mass="17026">MNYLLTLFSLLFVASVDSFLGGMACGISSDQAVPSSDSTCSPLQVNEKMSAMETAKKFDALMSEGKIEEAAAMVTDDFEFTTPMHTLTKQQWMENAEKLHKERPEFTDFEPGSNDKEVKRSGKKRMMMVNLTMKETWTFDDAGKIVSIKGAKA</sequence>
<feature type="chain" id="PRO_5040415235" description="Nuclear transport factor 2 family protein" evidence="1">
    <location>
        <begin position="19"/>
        <end position="153"/>
    </location>
</feature>
<protein>
    <recommendedName>
        <fullName evidence="4">Nuclear transport factor 2 family protein</fullName>
    </recommendedName>
</protein>
<evidence type="ECO:0000313" key="2">
    <source>
        <dbReference type="EMBL" id="CAB9528847.1"/>
    </source>
</evidence>
<evidence type="ECO:0000313" key="3">
    <source>
        <dbReference type="Proteomes" id="UP001153069"/>
    </source>
</evidence>
<feature type="signal peptide" evidence="1">
    <location>
        <begin position="1"/>
        <end position="18"/>
    </location>
</feature>
<reference evidence="2" key="1">
    <citation type="submission" date="2020-06" db="EMBL/GenBank/DDBJ databases">
        <authorList>
            <consortium name="Plant Systems Biology data submission"/>
        </authorList>
    </citation>
    <scope>NUCLEOTIDE SEQUENCE</scope>
    <source>
        <strain evidence="2">D6</strain>
    </source>
</reference>
<dbReference type="Gene3D" id="3.10.450.50">
    <property type="match status" value="1"/>
</dbReference>
<organism evidence="2 3">
    <name type="scientific">Seminavis robusta</name>
    <dbReference type="NCBI Taxonomy" id="568900"/>
    <lineage>
        <taxon>Eukaryota</taxon>
        <taxon>Sar</taxon>
        <taxon>Stramenopiles</taxon>
        <taxon>Ochrophyta</taxon>
        <taxon>Bacillariophyta</taxon>
        <taxon>Bacillariophyceae</taxon>
        <taxon>Bacillariophycidae</taxon>
        <taxon>Naviculales</taxon>
        <taxon>Naviculaceae</taxon>
        <taxon>Seminavis</taxon>
    </lineage>
</organism>
<comment type="caution">
    <text evidence="2">The sequence shown here is derived from an EMBL/GenBank/DDBJ whole genome shotgun (WGS) entry which is preliminary data.</text>
</comment>